<protein>
    <submittedName>
        <fullName evidence="1">Uncharacterized protein</fullName>
    </submittedName>
</protein>
<reference evidence="1 2" key="1">
    <citation type="submission" date="2015-12" db="EMBL/GenBank/DDBJ databases">
        <title>Draft genome of the nematode, Onchocerca flexuosa.</title>
        <authorList>
            <person name="Mitreva M."/>
        </authorList>
    </citation>
    <scope>NUCLEOTIDE SEQUENCE [LARGE SCALE GENOMIC DNA]</scope>
    <source>
        <strain evidence="1">Red Deer</strain>
    </source>
</reference>
<name>A0A238BVM8_9BILA</name>
<dbReference type="Proteomes" id="UP000242913">
    <property type="component" value="Unassembled WGS sequence"/>
</dbReference>
<dbReference type="EMBL" id="KZ270004">
    <property type="protein sequence ID" value="OZC08730.1"/>
    <property type="molecule type" value="Genomic_DNA"/>
</dbReference>
<dbReference type="AlphaFoldDB" id="A0A238BVM8"/>
<evidence type="ECO:0000313" key="2">
    <source>
        <dbReference type="Proteomes" id="UP000242913"/>
    </source>
</evidence>
<gene>
    <name evidence="1" type="ORF">X798_04278</name>
</gene>
<sequence length="180" mass="20476">MIKFRYKDISKHVIWQDCALPEEYNRSCLILNSDHSKRSTIRYIHAGNHQATILRLKDDRVAGKNLSIVPFGSPKTFPRTKNGARILPSTSSAKIEEKQIKRASSLNLGTKISETVVDIEDDRTPILKRVINSVRRSESSDENESIVDMTAPRVEDESGFCERDVASHSDVEPDLQIWRL</sequence>
<keyword evidence="2" id="KW-1185">Reference proteome</keyword>
<dbReference type="OrthoDB" id="5802207at2759"/>
<organism evidence="1 2">
    <name type="scientific">Onchocerca flexuosa</name>
    <dbReference type="NCBI Taxonomy" id="387005"/>
    <lineage>
        <taxon>Eukaryota</taxon>
        <taxon>Metazoa</taxon>
        <taxon>Ecdysozoa</taxon>
        <taxon>Nematoda</taxon>
        <taxon>Chromadorea</taxon>
        <taxon>Rhabditida</taxon>
        <taxon>Spirurina</taxon>
        <taxon>Spiruromorpha</taxon>
        <taxon>Filarioidea</taxon>
        <taxon>Onchocercidae</taxon>
        <taxon>Onchocerca</taxon>
    </lineage>
</organism>
<proteinExistence type="predicted"/>
<evidence type="ECO:0000313" key="1">
    <source>
        <dbReference type="EMBL" id="OZC08730.1"/>
    </source>
</evidence>
<accession>A0A238BVM8</accession>